<organism evidence="1 2">
    <name type="scientific">Synechococcus phage S-SCSM1</name>
    <dbReference type="NCBI Taxonomy" id="2588487"/>
    <lineage>
        <taxon>Viruses</taxon>
        <taxon>Duplodnaviria</taxon>
        <taxon>Heunggongvirae</taxon>
        <taxon>Uroviricota</taxon>
        <taxon>Caudoviricetes</taxon>
        <taxon>Pantevenvirales</taxon>
        <taxon>Kyanoviridae</taxon>
        <taxon>Zhoulongquanvirus</taxon>
        <taxon>Zhoulongquanvirus esscess</taxon>
    </lineage>
</organism>
<keyword evidence="2" id="KW-1185">Reference proteome</keyword>
<gene>
    <name evidence="1" type="ORF">SSCSM1_239</name>
</gene>
<evidence type="ECO:0000313" key="1">
    <source>
        <dbReference type="EMBL" id="QFG06503.1"/>
    </source>
</evidence>
<reference evidence="1" key="1">
    <citation type="submission" date="2019-04" db="EMBL/GenBank/DDBJ databases">
        <title>Genomic and proteomic characterization of cyanophage S-SCSM1 provides new insights into understanding the viral gene diversity and phage-host interactions.</title>
        <authorList>
            <person name="Wang Q."/>
            <person name="Xu Y."/>
            <person name="Jiao N."/>
            <person name="Zhang R."/>
        </authorList>
    </citation>
    <scope>NUCLEOTIDE SEQUENCE [LARGE SCALE GENOMIC DNA]</scope>
</reference>
<accession>A0A6M2ZI37</accession>
<name>A0A6M2ZI37_9CAUD</name>
<evidence type="ECO:0000313" key="2">
    <source>
        <dbReference type="Proteomes" id="UP000515683"/>
    </source>
</evidence>
<dbReference type="EMBL" id="MK867354">
    <property type="protein sequence ID" value="QFG06503.1"/>
    <property type="molecule type" value="Genomic_DNA"/>
</dbReference>
<sequence length="74" mass="8685">MKYTYSNSSLLEPDFRNQYCSDDGNFVVIPMAGKKEKYTLIVQGNTTGKTYRKFDTALKEVIKLQNRYHKKLKK</sequence>
<protein>
    <submittedName>
        <fullName evidence="1">Uncharacterized protein</fullName>
    </submittedName>
</protein>
<proteinExistence type="predicted"/>
<dbReference type="Proteomes" id="UP000515683">
    <property type="component" value="Segment"/>
</dbReference>